<reference evidence="6" key="1">
    <citation type="journal article" date="2014" name="Int. J. Syst. Evol. Microbiol.">
        <title>Complete genome sequence of Corynebacterium casei LMG S-19264T (=DSM 44701T), isolated from a smear-ripened cheese.</title>
        <authorList>
            <consortium name="US DOE Joint Genome Institute (JGI-PGF)"/>
            <person name="Walter F."/>
            <person name="Albersmeier A."/>
            <person name="Kalinowski J."/>
            <person name="Ruckert C."/>
        </authorList>
    </citation>
    <scope>NUCLEOTIDE SEQUENCE</scope>
    <source>
        <strain evidence="6">NBRC 110023</strain>
    </source>
</reference>
<reference evidence="6" key="2">
    <citation type="submission" date="2023-01" db="EMBL/GenBank/DDBJ databases">
        <title>Draft genome sequence of Agaribacter marinus strain NBRC 110023.</title>
        <authorList>
            <person name="Sun Q."/>
            <person name="Mori K."/>
        </authorList>
    </citation>
    <scope>NUCLEOTIDE SEQUENCE</scope>
    <source>
        <strain evidence="6">NBRC 110023</strain>
    </source>
</reference>
<evidence type="ECO:0000313" key="7">
    <source>
        <dbReference type="Proteomes" id="UP001156601"/>
    </source>
</evidence>
<feature type="binding site" evidence="2">
    <location>
        <position position="107"/>
    </location>
    <ligand>
        <name>Fe cation</name>
        <dbReference type="ChEBI" id="CHEBI:24875"/>
    </ligand>
</feature>
<feature type="domain" description="Pirin N-terminal" evidence="4">
    <location>
        <begin position="23"/>
        <end position="123"/>
    </location>
</feature>
<keyword evidence="2" id="KW-0408">Iron</keyword>
<protein>
    <recommendedName>
        <fullName evidence="8">Pirin</fullName>
    </recommendedName>
</protein>
<dbReference type="InterPro" id="IPR014710">
    <property type="entry name" value="RmlC-like_jellyroll"/>
</dbReference>
<dbReference type="InterPro" id="IPR003829">
    <property type="entry name" value="Pirin_N_dom"/>
</dbReference>
<sequence length="299" mass="32963">MRRQQSKVIQVVRGVEQSDGAGVKLKRIIGQRQLRRLDPFLMLDEFGSDHADDYIAGFPPHPHRGFQTVTYMLQGKMGHKDSVGNQGVIEDGGLQWMNAGSGIIHEEMPQQTEGKLRGFQLWVNLPADEKMSAPGYEDIQSKQVPELFIDSVDNNSLEPPKIMHEPSKVRVLAGEYNGVNGPIKTHAVSPHFLDFHLKGDANVAFKTSHEHQGFVYVYEGVLNVGDHSLNSGDLGVLAMSDELVLHNQSAGDAKAIFVSGLPLNEPVAQYGPFVMNTEAEIQQALKDYQQGTLARTVAL</sequence>
<dbReference type="PANTHER" id="PTHR13903">
    <property type="entry name" value="PIRIN-RELATED"/>
    <property type="match status" value="1"/>
</dbReference>
<feature type="domain" description="Pirin C-terminal" evidence="5">
    <location>
        <begin position="193"/>
        <end position="293"/>
    </location>
</feature>
<evidence type="ECO:0000256" key="1">
    <source>
        <dbReference type="ARBA" id="ARBA00008416"/>
    </source>
</evidence>
<feature type="binding site" evidence="2">
    <location>
        <position position="63"/>
    </location>
    <ligand>
        <name>Fe cation</name>
        <dbReference type="ChEBI" id="CHEBI:24875"/>
    </ligand>
</feature>
<dbReference type="Gene3D" id="2.60.120.10">
    <property type="entry name" value="Jelly Rolls"/>
    <property type="match status" value="2"/>
</dbReference>
<comment type="similarity">
    <text evidence="1 3">Belongs to the pirin family.</text>
</comment>
<evidence type="ECO:0000259" key="5">
    <source>
        <dbReference type="Pfam" id="PF05726"/>
    </source>
</evidence>
<evidence type="ECO:0000259" key="4">
    <source>
        <dbReference type="Pfam" id="PF02678"/>
    </source>
</evidence>
<dbReference type="CDD" id="cd02909">
    <property type="entry name" value="cupin_pirin_N"/>
    <property type="match status" value="1"/>
</dbReference>
<accession>A0AA37SY54</accession>
<dbReference type="SUPFAM" id="SSF51182">
    <property type="entry name" value="RmlC-like cupins"/>
    <property type="match status" value="1"/>
</dbReference>
<dbReference type="EMBL" id="BSOT01000005">
    <property type="protein sequence ID" value="GLR70434.1"/>
    <property type="molecule type" value="Genomic_DNA"/>
</dbReference>
<comment type="cofactor">
    <cofactor evidence="2">
        <name>Fe cation</name>
        <dbReference type="ChEBI" id="CHEBI:24875"/>
    </cofactor>
    <text evidence="2">Binds 1 Fe cation per subunit.</text>
</comment>
<comment type="caution">
    <text evidence="6">The sequence shown here is derived from an EMBL/GenBank/DDBJ whole genome shotgun (WGS) entry which is preliminary data.</text>
</comment>
<proteinExistence type="inferred from homology"/>
<dbReference type="Pfam" id="PF02678">
    <property type="entry name" value="Pirin"/>
    <property type="match status" value="1"/>
</dbReference>
<feature type="binding site" evidence="2">
    <location>
        <position position="105"/>
    </location>
    <ligand>
        <name>Fe cation</name>
        <dbReference type="ChEBI" id="CHEBI:24875"/>
    </ligand>
</feature>
<gene>
    <name evidence="6" type="ORF">GCM10007852_13420</name>
</gene>
<name>A0AA37SY54_9ALTE</name>
<dbReference type="PIRSF" id="PIRSF006232">
    <property type="entry name" value="Pirin"/>
    <property type="match status" value="1"/>
</dbReference>
<keyword evidence="7" id="KW-1185">Reference proteome</keyword>
<evidence type="ECO:0008006" key="8">
    <source>
        <dbReference type="Google" id="ProtNLM"/>
    </source>
</evidence>
<dbReference type="PANTHER" id="PTHR13903:SF8">
    <property type="entry name" value="PIRIN"/>
    <property type="match status" value="1"/>
</dbReference>
<dbReference type="Pfam" id="PF05726">
    <property type="entry name" value="Pirin_C"/>
    <property type="match status" value="1"/>
</dbReference>
<dbReference type="InterPro" id="IPR008778">
    <property type="entry name" value="Pirin_C_dom"/>
</dbReference>
<evidence type="ECO:0000313" key="6">
    <source>
        <dbReference type="EMBL" id="GLR70434.1"/>
    </source>
</evidence>
<dbReference type="GO" id="GO:0046872">
    <property type="term" value="F:metal ion binding"/>
    <property type="evidence" value="ECO:0007669"/>
    <property type="project" value="UniProtKB-KW"/>
</dbReference>
<dbReference type="Proteomes" id="UP001156601">
    <property type="component" value="Unassembled WGS sequence"/>
</dbReference>
<keyword evidence="2" id="KW-0479">Metal-binding</keyword>
<evidence type="ECO:0000256" key="3">
    <source>
        <dbReference type="RuleBase" id="RU003457"/>
    </source>
</evidence>
<feature type="binding site" evidence="2">
    <location>
        <position position="61"/>
    </location>
    <ligand>
        <name>Fe cation</name>
        <dbReference type="ChEBI" id="CHEBI:24875"/>
    </ligand>
</feature>
<dbReference type="InterPro" id="IPR011051">
    <property type="entry name" value="RmlC_Cupin_sf"/>
</dbReference>
<dbReference type="CDD" id="cd02247">
    <property type="entry name" value="cupin_pirin_C"/>
    <property type="match status" value="1"/>
</dbReference>
<dbReference type="RefSeq" id="WP_284216731.1">
    <property type="nucleotide sequence ID" value="NZ_BSOT01000005.1"/>
</dbReference>
<dbReference type="AlphaFoldDB" id="A0AA37SY54"/>
<organism evidence="6 7">
    <name type="scientific">Agaribacter marinus</name>
    <dbReference type="NCBI Taxonomy" id="1431249"/>
    <lineage>
        <taxon>Bacteria</taxon>
        <taxon>Pseudomonadati</taxon>
        <taxon>Pseudomonadota</taxon>
        <taxon>Gammaproteobacteria</taxon>
        <taxon>Alteromonadales</taxon>
        <taxon>Alteromonadaceae</taxon>
        <taxon>Agaribacter</taxon>
    </lineage>
</organism>
<dbReference type="InterPro" id="IPR012093">
    <property type="entry name" value="Pirin"/>
</dbReference>
<evidence type="ECO:0000256" key="2">
    <source>
        <dbReference type="PIRSR" id="PIRSR006232-1"/>
    </source>
</evidence>